<dbReference type="InterPro" id="IPR030390">
    <property type="entry name" value="MeTrfase_TrmA_AS"/>
</dbReference>
<dbReference type="InterPro" id="IPR025795">
    <property type="entry name" value="tRNA_(uracil-5-)_MeTrfase"/>
</dbReference>
<evidence type="ECO:0000256" key="6">
    <source>
        <dbReference type="SAM" id="MobiDB-lite"/>
    </source>
</evidence>
<dbReference type="PANTHER" id="PTHR11061:SF30">
    <property type="entry name" value="TRNA (URACIL(54)-C(5))-METHYLTRANSFERASE"/>
    <property type="match status" value="1"/>
</dbReference>
<evidence type="ECO:0000256" key="2">
    <source>
        <dbReference type="ARBA" id="ARBA00022679"/>
    </source>
</evidence>
<evidence type="ECO:0000256" key="1">
    <source>
        <dbReference type="ARBA" id="ARBA00022603"/>
    </source>
</evidence>
<dbReference type="PROSITE" id="PS51622">
    <property type="entry name" value="SAM_MT_RNA_M5U_2"/>
    <property type="match status" value="1"/>
</dbReference>
<dbReference type="PROSITE" id="PS01230">
    <property type="entry name" value="TRMA_1"/>
    <property type="match status" value="1"/>
</dbReference>
<dbReference type="AlphaFoldDB" id="A0A0P1BE70"/>
<feature type="active site" evidence="5">
    <location>
        <position position="535"/>
    </location>
</feature>
<dbReference type="SUPFAM" id="SSF50249">
    <property type="entry name" value="Nucleic acid-binding proteins"/>
    <property type="match status" value="1"/>
</dbReference>
<dbReference type="PROSITE" id="PS50926">
    <property type="entry name" value="TRAM"/>
    <property type="match status" value="1"/>
</dbReference>
<feature type="domain" description="TRAM" evidence="7">
    <location>
        <begin position="147"/>
        <end position="207"/>
    </location>
</feature>
<feature type="binding site" evidence="4">
    <location>
        <position position="508"/>
    </location>
    <ligand>
        <name>S-adenosyl-L-methionine</name>
        <dbReference type="ChEBI" id="CHEBI:59789"/>
    </ligand>
</feature>
<dbReference type="Gene3D" id="3.40.50.150">
    <property type="entry name" value="Vaccinia Virus protein VP39"/>
    <property type="match status" value="2"/>
</dbReference>
<accession>A0A0P1BE70</accession>
<comment type="similarity">
    <text evidence="4">Belongs to the class I-like SAM-binding methyltransferase superfamily. RNA M5U methyltransferase family.</text>
</comment>
<dbReference type="SUPFAM" id="SSF53335">
    <property type="entry name" value="S-adenosyl-L-methionine-dependent methyltransferases"/>
    <property type="match status" value="1"/>
</dbReference>
<dbReference type="PROSITE" id="PS51687">
    <property type="entry name" value="SAM_MT_RNA_M5U"/>
    <property type="match status" value="1"/>
</dbReference>
<dbReference type="Gene3D" id="2.40.50.140">
    <property type="entry name" value="Nucleic acid-binding proteins"/>
    <property type="match status" value="1"/>
</dbReference>
<feature type="region of interest" description="Disordered" evidence="6">
    <location>
        <begin position="1"/>
        <end position="108"/>
    </location>
</feature>
<name>A0A0P1BE70_9BASI</name>
<keyword evidence="9" id="KW-1185">Reference proteome</keyword>
<sequence length="588" mass="65498">MSSLTPVRLDVKPMPSTSGANSQSVEGSSVAQPSSLNINASSDRDPPERKRKPSRSPSPSAARDAIKLSKEAEAGPSRPLPSKQARPDGKQSAQDRNKAKKRQKALRKQWAEQVAKTGEKPIHHDIVEMLGADVVERLIKEGKEFEERMERKEYTLTIDRLSSYGEGLAISPDRDWVIAIPHALPGELVRAYVFSNERLYAKARLVEVVERAPLRQEAACQYFKSCAGCQYQHLGYDEQLRIKRDVIIKAYKHFSNLPPDLIPDIAPTLPSPEQFGYRTKLTPHFELPFQIRAFHRSKGKKSLPAVQPELQIGFDRIDGPGVLDIEECPLATRVINEALPDARQSVKSNISSFKNGATLLLRDSLRSHDPEDVACEVVRDHNASVRERVDSMKFENPAGAFWQNNRSILPSVIAYVRQAIVDHPPAPSSDDSKRYLVDTYCGSGFFALCLADLFEKVSGVELSKDSIKYAKTNVQLNGIKNADFLAGSAENIFSQISFPSHMTTVVIDPPRRGCDVPFLEQLRKLSPHLIVYVSCNVHTQARDIGWLLEADPDYKIVSIRGADFFPQSHHVESIAVLHKPNKPAGPPL</sequence>
<dbReference type="OrthoDB" id="10250660at2759"/>
<keyword evidence="3 4" id="KW-0949">S-adenosyl-L-methionine</keyword>
<dbReference type="Pfam" id="PF05958">
    <property type="entry name" value="tRNA_U5-meth_tr"/>
    <property type="match status" value="1"/>
</dbReference>
<feature type="binding site" evidence="4">
    <location>
        <position position="403"/>
    </location>
    <ligand>
        <name>S-adenosyl-L-methionine</name>
        <dbReference type="ChEBI" id="CHEBI:59789"/>
    </ligand>
</feature>
<dbReference type="InterPro" id="IPR002792">
    <property type="entry name" value="TRAM_dom"/>
</dbReference>
<dbReference type="FunFam" id="2.40.50.140:FF:000201">
    <property type="entry name" value="TRM2p tRNA methyltransferase"/>
    <property type="match status" value="1"/>
</dbReference>
<feature type="compositionally biased region" description="Basic and acidic residues" evidence="6">
    <location>
        <begin position="85"/>
        <end position="97"/>
    </location>
</feature>
<evidence type="ECO:0000259" key="7">
    <source>
        <dbReference type="PROSITE" id="PS50926"/>
    </source>
</evidence>
<evidence type="ECO:0000256" key="5">
    <source>
        <dbReference type="PROSITE-ProRule" id="PRU10015"/>
    </source>
</evidence>
<dbReference type="InterPro" id="IPR010280">
    <property type="entry name" value="U5_MeTrfase_fam"/>
</dbReference>
<evidence type="ECO:0000313" key="9">
    <source>
        <dbReference type="Proteomes" id="UP000054845"/>
    </source>
</evidence>
<dbReference type="EMBL" id="CCYA01000240">
    <property type="protein sequence ID" value="CEH14281.1"/>
    <property type="molecule type" value="Genomic_DNA"/>
</dbReference>
<dbReference type="STRING" id="401625.A0A0P1BE70"/>
<dbReference type="InterPro" id="IPR029063">
    <property type="entry name" value="SAM-dependent_MTases_sf"/>
</dbReference>
<keyword evidence="2 4" id="KW-0808">Transferase</keyword>
<protein>
    <submittedName>
        <fullName evidence="8">S-adenosyl-l-methionine-dependent methyltransferase</fullName>
    </submittedName>
</protein>
<organism evidence="8 9">
    <name type="scientific">Ceraceosorus bombacis</name>
    <dbReference type="NCBI Taxonomy" id="401625"/>
    <lineage>
        <taxon>Eukaryota</taxon>
        <taxon>Fungi</taxon>
        <taxon>Dikarya</taxon>
        <taxon>Basidiomycota</taxon>
        <taxon>Ustilaginomycotina</taxon>
        <taxon>Exobasidiomycetes</taxon>
        <taxon>Ceraceosorales</taxon>
        <taxon>Ceraceosoraceae</taxon>
        <taxon>Ceraceosorus</taxon>
    </lineage>
</organism>
<feature type="compositionally biased region" description="Basic and acidic residues" evidence="6">
    <location>
        <begin position="64"/>
        <end position="73"/>
    </location>
</feature>
<dbReference type="PANTHER" id="PTHR11061">
    <property type="entry name" value="RNA M5U METHYLTRANSFERASE"/>
    <property type="match status" value="1"/>
</dbReference>
<keyword evidence="1 4" id="KW-0489">Methyltransferase</keyword>
<dbReference type="GO" id="GO:0032259">
    <property type="term" value="P:methylation"/>
    <property type="evidence" value="ECO:0007669"/>
    <property type="project" value="UniProtKB-KW"/>
</dbReference>
<reference evidence="8 9" key="1">
    <citation type="submission" date="2014-09" db="EMBL/GenBank/DDBJ databases">
        <authorList>
            <person name="Magalhaes I.L.F."/>
            <person name="Oliveira U."/>
            <person name="Santos F.R."/>
            <person name="Vidigal T.H.D.A."/>
            <person name="Brescovit A.D."/>
            <person name="Santos A.J."/>
        </authorList>
    </citation>
    <scope>NUCLEOTIDE SEQUENCE [LARGE SCALE GENOMIC DNA]</scope>
</reference>
<dbReference type="GO" id="GO:0008033">
    <property type="term" value="P:tRNA processing"/>
    <property type="evidence" value="ECO:0007669"/>
    <property type="project" value="InterPro"/>
</dbReference>
<feature type="binding site" evidence="4">
    <location>
        <position position="461"/>
    </location>
    <ligand>
        <name>S-adenosyl-L-methionine</name>
        <dbReference type="ChEBI" id="CHEBI:59789"/>
    </ligand>
</feature>
<feature type="compositionally biased region" description="Polar residues" evidence="6">
    <location>
        <begin position="15"/>
        <end position="41"/>
    </location>
</feature>
<evidence type="ECO:0000313" key="8">
    <source>
        <dbReference type="EMBL" id="CEH14281.1"/>
    </source>
</evidence>
<evidence type="ECO:0000256" key="3">
    <source>
        <dbReference type="ARBA" id="ARBA00022691"/>
    </source>
</evidence>
<dbReference type="InterPro" id="IPR012340">
    <property type="entry name" value="NA-bd_OB-fold"/>
</dbReference>
<dbReference type="Proteomes" id="UP000054845">
    <property type="component" value="Unassembled WGS sequence"/>
</dbReference>
<proteinExistence type="inferred from homology"/>
<dbReference type="GO" id="GO:0030697">
    <property type="term" value="F:tRNA (uracil(54)-C5)-methyltransferase activity, S-adenosyl methionine-dependent"/>
    <property type="evidence" value="ECO:0007669"/>
    <property type="project" value="InterPro"/>
</dbReference>
<feature type="active site" description="Nucleophile" evidence="4">
    <location>
        <position position="535"/>
    </location>
</feature>
<feature type="compositionally biased region" description="Basic residues" evidence="6">
    <location>
        <begin position="98"/>
        <end position="107"/>
    </location>
</feature>
<feature type="binding site" evidence="4">
    <location>
        <position position="440"/>
    </location>
    <ligand>
        <name>S-adenosyl-L-methionine</name>
        <dbReference type="ChEBI" id="CHEBI:59789"/>
    </ligand>
</feature>
<evidence type="ECO:0000256" key="4">
    <source>
        <dbReference type="PROSITE-ProRule" id="PRU01024"/>
    </source>
</evidence>